<dbReference type="InterPro" id="IPR002508">
    <property type="entry name" value="MurNAc-LAA_cat"/>
</dbReference>
<dbReference type="InterPro" id="IPR050695">
    <property type="entry name" value="N-acetylmuramoyl_amidase_3"/>
</dbReference>
<evidence type="ECO:0000256" key="6">
    <source>
        <dbReference type="ARBA" id="ARBA00022764"/>
    </source>
</evidence>
<dbReference type="InterPro" id="IPR018392">
    <property type="entry name" value="LysM"/>
</dbReference>
<dbReference type="CDD" id="cd02696">
    <property type="entry name" value="MurNAc-LAA"/>
    <property type="match status" value="1"/>
</dbReference>
<evidence type="ECO:0000256" key="3">
    <source>
        <dbReference type="ARBA" id="ARBA00010860"/>
    </source>
</evidence>
<proteinExistence type="inferred from homology"/>
<evidence type="ECO:0000256" key="1">
    <source>
        <dbReference type="ARBA" id="ARBA00001561"/>
    </source>
</evidence>
<dbReference type="InterPro" id="IPR021731">
    <property type="entry name" value="AMIN_dom"/>
</dbReference>
<dbReference type="SUPFAM" id="SSF53187">
    <property type="entry name" value="Zn-dependent exopeptidases"/>
    <property type="match status" value="1"/>
</dbReference>
<feature type="domain" description="LysM" evidence="10">
    <location>
        <begin position="388"/>
        <end position="431"/>
    </location>
</feature>
<evidence type="ECO:0000313" key="11">
    <source>
        <dbReference type="EMBL" id="AFK93838.1"/>
    </source>
</evidence>
<dbReference type="PANTHER" id="PTHR30404">
    <property type="entry name" value="N-ACETYLMURAMOYL-L-ALANINE AMIDASE"/>
    <property type="match status" value="1"/>
</dbReference>
<dbReference type="EMBL" id="JQ774471">
    <property type="protein sequence ID" value="AFK93838.1"/>
    <property type="molecule type" value="Genomic_DNA"/>
</dbReference>
<comment type="subcellular location">
    <subcellularLocation>
        <location evidence="2">Periplasm</location>
    </subcellularLocation>
</comment>
<dbReference type="GO" id="GO:0009253">
    <property type="term" value="P:peptidoglycan catabolic process"/>
    <property type="evidence" value="ECO:0007669"/>
    <property type="project" value="InterPro"/>
</dbReference>
<evidence type="ECO:0000256" key="5">
    <source>
        <dbReference type="ARBA" id="ARBA00022729"/>
    </source>
</evidence>
<dbReference type="Pfam" id="PF01520">
    <property type="entry name" value="Amidase_3"/>
    <property type="match status" value="1"/>
</dbReference>
<dbReference type="SUPFAM" id="SSF54106">
    <property type="entry name" value="LysM domain"/>
    <property type="match status" value="1"/>
</dbReference>
<evidence type="ECO:0000259" key="10">
    <source>
        <dbReference type="PROSITE" id="PS51782"/>
    </source>
</evidence>
<dbReference type="Gene3D" id="3.10.350.10">
    <property type="entry name" value="LysM domain"/>
    <property type="match status" value="1"/>
</dbReference>
<dbReference type="Pfam" id="PF01476">
    <property type="entry name" value="LysM"/>
    <property type="match status" value="1"/>
</dbReference>
<reference evidence="11" key="1">
    <citation type="submission" date="2012-03" db="EMBL/GenBank/DDBJ databases">
        <title>Cell division relative genes in Simiduia agarivorans SA1.</title>
        <authorList>
            <person name="Lin S.Y."/>
            <person name="Shieh W.Y."/>
            <person name="Tang S.-L."/>
        </authorList>
    </citation>
    <scope>NUCLEOTIDE SEQUENCE</scope>
    <source>
        <strain evidence="11">SA1</strain>
    </source>
</reference>
<evidence type="ECO:0000256" key="4">
    <source>
        <dbReference type="ARBA" id="ARBA00011901"/>
    </source>
</evidence>
<keyword evidence="8" id="KW-0961">Cell wall biogenesis/degradation</keyword>
<dbReference type="Gene3D" id="3.40.630.40">
    <property type="entry name" value="Zn-dependent exopeptidases"/>
    <property type="match status" value="1"/>
</dbReference>
<evidence type="ECO:0000256" key="7">
    <source>
        <dbReference type="ARBA" id="ARBA00022801"/>
    </source>
</evidence>
<evidence type="ECO:0000256" key="9">
    <source>
        <dbReference type="ARBA" id="ARBA00074581"/>
    </source>
</evidence>
<dbReference type="GO" id="GO:0071555">
    <property type="term" value="P:cell wall organization"/>
    <property type="evidence" value="ECO:0007669"/>
    <property type="project" value="UniProtKB-KW"/>
</dbReference>
<dbReference type="InterPro" id="IPR036779">
    <property type="entry name" value="LysM_dom_sf"/>
</dbReference>
<organism evidence="11">
    <name type="scientific">Simiduia agarivorans (strain DSM 21679 / JCM 13881 / BCRC 17597 / SA1)</name>
    <dbReference type="NCBI Taxonomy" id="1117647"/>
    <lineage>
        <taxon>Bacteria</taxon>
        <taxon>Pseudomonadati</taxon>
        <taxon>Pseudomonadota</taxon>
        <taxon>Gammaproteobacteria</taxon>
        <taxon>Cellvibrionales</taxon>
        <taxon>Cellvibrionaceae</taxon>
        <taxon>Simiduia</taxon>
    </lineage>
</organism>
<accession>I3WB84</accession>
<dbReference type="CDD" id="cd00118">
    <property type="entry name" value="LysM"/>
    <property type="match status" value="1"/>
</dbReference>
<dbReference type="PROSITE" id="PS51782">
    <property type="entry name" value="LYSM"/>
    <property type="match status" value="1"/>
</dbReference>
<evidence type="ECO:0000256" key="8">
    <source>
        <dbReference type="ARBA" id="ARBA00023316"/>
    </source>
</evidence>
<protein>
    <recommendedName>
        <fullName evidence="9">N-acetylmuramoyl-L-alanine amidase AmiC</fullName>
        <ecNumber evidence="4">3.5.1.28</ecNumber>
    </recommendedName>
</protein>
<dbReference type="PANTHER" id="PTHR30404:SF0">
    <property type="entry name" value="N-ACETYLMURAMOYL-L-ALANINE AMIDASE AMIC"/>
    <property type="match status" value="1"/>
</dbReference>
<dbReference type="AlphaFoldDB" id="I3WB84"/>
<dbReference type="Gene3D" id="2.60.40.3500">
    <property type="match status" value="1"/>
</dbReference>
<comment type="similarity">
    <text evidence="3">Belongs to the N-acetylmuramoyl-L-alanine amidase 3 family.</text>
</comment>
<dbReference type="GO" id="GO:0008745">
    <property type="term" value="F:N-acetylmuramoyl-L-alanine amidase activity"/>
    <property type="evidence" value="ECO:0007669"/>
    <property type="project" value="UniProtKB-EC"/>
</dbReference>
<evidence type="ECO:0000256" key="2">
    <source>
        <dbReference type="ARBA" id="ARBA00004418"/>
    </source>
</evidence>
<keyword evidence="6" id="KW-0574">Periplasm</keyword>
<dbReference type="GO" id="GO:0030288">
    <property type="term" value="C:outer membrane-bounded periplasmic space"/>
    <property type="evidence" value="ECO:0007669"/>
    <property type="project" value="TreeGrafter"/>
</dbReference>
<dbReference type="Pfam" id="PF11741">
    <property type="entry name" value="AMIN"/>
    <property type="match status" value="1"/>
</dbReference>
<comment type="catalytic activity">
    <reaction evidence="1">
        <text>Hydrolyzes the link between N-acetylmuramoyl residues and L-amino acid residues in certain cell-wall glycopeptides.</text>
        <dbReference type="EC" id="3.5.1.28"/>
    </reaction>
</comment>
<dbReference type="SMART" id="SM00646">
    <property type="entry name" value="Ami_3"/>
    <property type="match status" value="1"/>
</dbReference>
<name>I3WB84_SIMAS</name>
<keyword evidence="7" id="KW-0378">Hydrolase</keyword>
<gene>
    <name evidence="11" type="primary">amiC</name>
</gene>
<dbReference type="FunFam" id="3.40.630.40:FF:000001">
    <property type="entry name" value="N-acetylmuramoyl-L-alanine amidase"/>
    <property type="match status" value="1"/>
</dbReference>
<dbReference type="EC" id="3.5.1.28" evidence="4"/>
<keyword evidence="5" id="KW-0732">Signal</keyword>
<sequence length="434" mass="47571">MLLLVLFTTPALATTIESARLWRAPDHTRIVFDLSGPVEHSIFPLTNPDRLVVDIKDVKLKSSLAELPLADTPIRSVRSAPRNKTDIRIVLDLSQSVRTRSLVLKKHGDKSDRLVIDLLDQDIKIEKTIEQIAPKSKRDIIIAIDAGHGGEDPGALGPGRLREKDVVLAISKELAALVDREPGFKAVLVRKGDYYIPLEKRRNLARAERADLFVSVHADAFTHPKANGASVFALSHRGASSETARFLAQRENEADLIGGESSVLEGRDDMLASVLVDLSMTSTLSSSLDVGARVLKQMGGVARLHKSHVEQAGFLVLKSPDVPSILVETGFISNPYEAKQLGTHSYRQKMARAIFNGVKDYFYTVTPPDSYVAWKKQGGKDAPFAGAREYVIGRGDTLSSIARRHNVSVEAIQRANNLSDSRINIGQKLQIPTS</sequence>
<dbReference type="SMART" id="SM00257">
    <property type="entry name" value="LysM"/>
    <property type="match status" value="1"/>
</dbReference>